<gene>
    <name evidence="2" type="ORF">HDCHBGLK_01120</name>
</gene>
<dbReference type="Proteomes" id="UP000289664">
    <property type="component" value="Chromosome"/>
</dbReference>
<evidence type="ECO:0000259" key="1">
    <source>
        <dbReference type="Pfam" id="PF09951"/>
    </source>
</evidence>
<evidence type="ECO:0000313" key="3">
    <source>
        <dbReference type="Proteomes" id="UP000289664"/>
    </source>
</evidence>
<dbReference type="GeneID" id="62695347"/>
<dbReference type="PANTHER" id="PTHR38743">
    <property type="entry name" value="SIMILAR TO GLYOXYLASE I FAMILY PROTEIN"/>
    <property type="match status" value="1"/>
</dbReference>
<dbReference type="OrthoDB" id="4827574at2"/>
<reference evidence="2 3" key="1">
    <citation type="journal article" date="2019" name="Appl. Environ. Microbiol.">
        <title>Clostridium scindens ATCC 35704: integration of nutritional requirements, the complete genome sequence, and global transcriptional responses to bile acids.</title>
        <authorList>
            <person name="Devendran S."/>
            <person name="Shrestha R."/>
            <person name="Alves J.M.P."/>
            <person name="Wolf P.G."/>
            <person name="Ly L."/>
            <person name="Hernandez A.G."/>
            <person name="Mendez-Garcia C."/>
            <person name="Inboden A."/>
            <person name="Wiley J."/>
            <person name="Paul O."/>
            <person name="Allen A."/>
            <person name="Springer E."/>
            <person name="Wright C.L."/>
            <person name="Fields C.J."/>
            <person name="Daniel S.L."/>
            <person name="Ridlon J.M."/>
        </authorList>
    </citation>
    <scope>NUCLEOTIDE SEQUENCE [LARGE SCALE GENOMIC DNA]</scope>
    <source>
        <strain evidence="2 3">ATCC 35704</strain>
    </source>
</reference>
<dbReference type="InterPro" id="IPR018689">
    <property type="entry name" value="Imm33_dom"/>
</dbReference>
<keyword evidence="3" id="KW-1185">Reference proteome</keyword>
<protein>
    <recommendedName>
        <fullName evidence="1">Immunity protein Imm33 domain-containing protein</fullName>
    </recommendedName>
</protein>
<dbReference type="AlphaFoldDB" id="A0A494WHQ7"/>
<evidence type="ECO:0000313" key="2">
    <source>
        <dbReference type="EMBL" id="QBF73745.1"/>
    </source>
</evidence>
<feature type="domain" description="Immunity protein Imm33" evidence="1">
    <location>
        <begin position="30"/>
        <end position="113"/>
    </location>
</feature>
<dbReference type="PANTHER" id="PTHR38743:SF2">
    <property type="entry name" value="DUF2185 DOMAIN-CONTAINING PROTEIN"/>
    <property type="match status" value="1"/>
</dbReference>
<accession>A0A494WHQ7</accession>
<dbReference type="EMBL" id="CP036170">
    <property type="protein sequence ID" value="QBF73745.1"/>
    <property type="molecule type" value="Genomic_DNA"/>
</dbReference>
<sequence>MGLFNKKKSDFIKIKIEDLIEWNEPNGNGCVVSDRITKEGFKVGYMYREQPDEQNPDSGWRFLAGNEDDEYMANSNNHHIFAINTICNYDKDIIPFLHSKTGSCYIRVDSNNFELDDGTKSICVEKRKR</sequence>
<dbReference type="KEGG" id="csci:HDCHBGLK_01120"/>
<proteinExistence type="predicted"/>
<organism evidence="2 3">
    <name type="scientific">Clostridium scindens (strain ATCC 35704 / DSM 5676 / VPI 13733 / 19)</name>
    <dbReference type="NCBI Taxonomy" id="411468"/>
    <lineage>
        <taxon>Bacteria</taxon>
        <taxon>Bacillati</taxon>
        <taxon>Bacillota</taxon>
        <taxon>Clostridia</taxon>
        <taxon>Lachnospirales</taxon>
        <taxon>Lachnospiraceae</taxon>
    </lineage>
</organism>
<dbReference type="RefSeq" id="WP_082210551.1">
    <property type="nucleotide sequence ID" value="NZ_CP036170.1"/>
</dbReference>
<name>A0A494WHQ7_CLOS5</name>
<dbReference type="Pfam" id="PF09951">
    <property type="entry name" value="Imm33"/>
    <property type="match status" value="1"/>
</dbReference>